<dbReference type="GO" id="GO:0005737">
    <property type="term" value="C:cytoplasm"/>
    <property type="evidence" value="ECO:0007669"/>
    <property type="project" value="UniProtKB-SubCell"/>
</dbReference>
<feature type="binding site" evidence="7">
    <location>
        <begin position="143"/>
        <end position="144"/>
    </location>
    <ligand>
        <name>UDP-N-acetyl-alpha-D-muramoyl-L-alanyl-D-glutamate</name>
        <dbReference type="ChEBI" id="CHEBI:83900"/>
    </ligand>
</feature>
<dbReference type="PANTHER" id="PTHR23135">
    <property type="entry name" value="MUR LIGASE FAMILY MEMBER"/>
    <property type="match status" value="1"/>
</dbReference>
<keyword evidence="5 7" id="KW-0131">Cell cycle</keyword>
<comment type="catalytic activity">
    <reaction evidence="7">
        <text>UDP-N-acetyl-alpha-D-muramoyl-L-alanyl-D-glutamate + meso-2,6-diaminopimelate + ATP = UDP-N-acetyl-alpha-D-muramoyl-L-alanyl-gamma-D-glutamyl-meso-2,6-diaminopimelate + ADP + phosphate + H(+)</text>
        <dbReference type="Rhea" id="RHEA:23676"/>
        <dbReference type="ChEBI" id="CHEBI:15378"/>
        <dbReference type="ChEBI" id="CHEBI:30616"/>
        <dbReference type="ChEBI" id="CHEBI:43474"/>
        <dbReference type="ChEBI" id="CHEBI:57791"/>
        <dbReference type="ChEBI" id="CHEBI:83900"/>
        <dbReference type="ChEBI" id="CHEBI:83905"/>
        <dbReference type="ChEBI" id="CHEBI:456216"/>
        <dbReference type="EC" id="6.3.2.13"/>
    </reaction>
</comment>
<dbReference type="InterPro" id="IPR035911">
    <property type="entry name" value="MurE/MurF_N"/>
</dbReference>
<keyword evidence="3 7" id="KW-0133">Cell shape</keyword>
<name>A0A9X2L8J7_9PROT</name>
<organism evidence="12 13">
    <name type="scientific">Parvularcula maris</name>
    <dbReference type="NCBI Taxonomy" id="2965077"/>
    <lineage>
        <taxon>Bacteria</taxon>
        <taxon>Pseudomonadati</taxon>
        <taxon>Pseudomonadota</taxon>
        <taxon>Alphaproteobacteria</taxon>
        <taxon>Parvularculales</taxon>
        <taxon>Parvularculaceae</taxon>
        <taxon>Parvularcula</taxon>
    </lineage>
</organism>
<feature type="binding site" evidence="7">
    <location>
        <begin position="401"/>
        <end position="404"/>
    </location>
    <ligand>
        <name>meso-2,6-diaminopimelate</name>
        <dbReference type="ChEBI" id="CHEBI:57791"/>
    </ligand>
</feature>
<feature type="binding site" evidence="7">
    <location>
        <position position="25"/>
    </location>
    <ligand>
        <name>UDP-N-acetyl-alpha-D-muramoyl-L-alanyl-D-glutamate</name>
        <dbReference type="ChEBI" id="CHEBI:83900"/>
    </ligand>
</feature>
<dbReference type="Proteomes" id="UP001142610">
    <property type="component" value="Unassembled WGS sequence"/>
</dbReference>
<dbReference type="RefSeq" id="WP_256618939.1">
    <property type="nucleotide sequence ID" value="NZ_JANIBC010000003.1"/>
</dbReference>
<evidence type="ECO:0000256" key="7">
    <source>
        <dbReference type="HAMAP-Rule" id="MF_00208"/>
    </source>
</evidence>
<accession>A0A9X2L8J7</accession>
<keyword evidence="13" id="KW-1185">Reference proteome</keyword>
<feature type="binding site" evidence="7">
    <location>
        <position position="449"/>
    </location>
    <ligand>
        <name>meso-2,6-diaminopimelate</name>
        <dbReference type="ChEBI" id="CHEBI:57791"/>
    </ligand>
</feature>
<comment type="PTM">
    <text evidence="7">Carboxylation is probably crucial for Mg(2+) binding and, consequently, for the gamma-phosphate positioning of ATP.</text>
</comment>
<dbReference type="GO" id="GO:0008765">
    <property type="term" value="F:UDP-N-acetylmuramoylalanyl-D-glutamate-2,6-diaminopimelate ligase activity"/>
    <property type="evidence" value="ECO:0007669"/>
    <property type="project" value="UniProtKB-UniRule"/>
</dbReference>
<protein>
    <recommendedName>
        <fullName evidence="7">UDP-N-acetylmuramoyl-L-alanyl-D-glutamate--2,6-diaminopimelate ligase</fullName>
        <ecNumber evidence="7">6.3.2.13</ecNumber>
    </recommendedName>
    <alternativeName>
        <fullName evidence="7">Meso-A2pm-adding enzyme</fullName>
    </alternativeName>
    <alternativeName>
        <fullName evidence="7">Meso-diaminopimelate-adding enzyme</fullName>
    </alternativeName>
    <alternativeName>
        <fullName evidence="7">UDP-MurNAc-L-Ala-D-Glu:meso-diaminopimelate ligase</fullName>
    </alternativeName>
    <alternativeName>
        <fullName evidence="7">UDP-MurNAc-tripeptide synthetase</fullName>
    </alternativeName>
    <alternativeName>
        <fullName evidence="7">UDP-N-acetylmuramyl-tripeptide synthetase</fullName>
    </alternativeName>
</protein>
<comment type="caution">
    <text evidence="7">Lacks conserved residue(s) required for the propagation of feature annotation.</text>
</comment>
<dbReference type="NCBIfam" id="NF001126">
    <property type="entry name" value="PRK00139.1-4"/>
    <property type="match status" value="1"/>
</dbReference>
<dbReference type="SUPFAM" id="SSF53623">
    <property type="entry name" value="MurD-like peptide ligases, catalytic domain"/>
    <property type="match status" value="1"/>
</dbReference>
<comment type="subcellular location">
    <subcellularLocation>
        <location evidence="7 8">Cytoplasm</location>
    </subcellularLocation>
</comment>
<reference evidence="12" key="1">
    <citation type="submission" date="2022-07" db="EMBL/GenBank/DDBJ databases">
        <title>Parvularcula maris sp. nov., an algicidal bacterium isolated from seawater.</title>
        <authorList>
            <person name="Li F."/>
        </authorList>
    </citation>
    <scope>NUCLEOTIDE SEQUENCE</scope>
    <source>
        <strain evidence="12">BGMRC 0090</strain>
    </source>
</reference>
<feature type="modified residue" description="N6-carboxylysine" evidence="7">
    <location>
        <position position="210"/>
    </location>
</feature>
<comment type="similarity">
    <text evidence="1 7">Belongs to the MurCDEF family. MurE subfamily.</text>
</comment>
<dbReference type="GO" id="GO:0005524">
    <property type="term" value="F:ATP binding"/>
    <property type="evidence" value="ECO:0007669"/>
    <property type="project" value="UniProtKB-UniRule"/>
</dbReference>
<comment type="function">
    <text evidence="7">Catalyzes the addition of meso-diaminopimelic acid to the nucleotide precursor UDP-N-acetylmuramoyl-L-alanyl-D-glutamate (UMAG) in the biosynthesis of bacterial cell-wall peptidoglycan.</text>
</comment>
<dbReference type="InterPro" id="IPR005761">
    <property type="entry name" value="UDP-N-AcMur-Glu-dNH2Pim_ligase"/>
</dbReference>
<dbReference type="Pfam" id="PF08245">
    <property type="entry name" value="Mur_ligase_M"/>
    <property type="match status" value="1"/>
</dbReference>
<evidence type="ECO:0000259" key="9">
    <source>
        <dbReference type="Pfam" id="PF01225"/>
    </source>
</evidence>
<dbReference type="GO" id="GO:0051301">
    <property type="term" value="P:cell division"/>
    <property type="evidence" value="ECO:0007669"/>
    <property type="project" value="UniProtKB-KW"/>
</dbReference>
<dbReference type="InterPro" id="IPR036615">
    <property type="entry name" value="Mur_ligase_C_dom_sf"/>
</dbReference>
<dbReference type="NCBIfam" id="NF001124">
    <property type="entry name" value="PRK00139.1-2"/>
    <property type="match status" value="1"/>
</dbReference>
<dbReference type="InterPro" id="IPR000713">
    <property type="entry name" value="Mur_ligase_N"/>
</dbReference>
<sequence length="482" mass="51205">MKLQEMTALARRLPDVEIKGLTADSRAVREGFLFAALPGTKIDGRKFIDDAVRNGAAAVLARPGTKAPVPVLESEQPRLTLAQLAMMFHPQQPRLIAGVTGTNGKTSVARFASQLWSSLGHHAGSLGTLGAVAPGYDYALKHTTPDPVEIHQVLSGMAAVGTTHLAMEVSSHGLSQYRADGVNFSLAAFTNLTRDHFDYHETFEDYYHAKRRLFTQLLPRGGTVVINTDGPFAERAVEDARAAGRRPLTVGRKGELLALRRVEPGATGLRVEVEAEGKSYTLHLPLVGSFQADNALVAAGLVIASGYGPSLVLPKLEQISAAPGRMELAGVRRFKSGTAGIYVDYAHTPAAVETVLEAIRPHTAGRVHIVLGAGGDRDKEKRALMGKAASMGADHVVVTDDNPRTEDPALIRADVAKGAPKAEVIGDRREAILAAARNLRPGDTLVIAGKGHERGQTIGTVTFPFSDVEVAREAAMSDEAAA</sequence>
<evidence type="ECO:0000313" key="12">
    <source>
        <dbReference type="EMBL" id="MCQ8185078.1"/>
    </source>
</evidence>
<dbReference type="EMBL" id="JANIBC010000003">
    <property type="protein sequence ID" value="MCQ8185078.1"/>
    <property type="molecule type" value="Genomic_DNA"/>
</dbReference>
<dbReference type="InterPro" id="IPR004101">
    <property type="entry name" value="Mur_ligase_C"/>
</dbReference>
<dbReference type="Gene3D" id="3.90.190.20">
    <property type="entry name" value="Mur ligase, C-terminal domain"/>
    <property type="match status" value="1"/>
</dbReference>
<dbReference type="GO" id="GO:0071555">
    <property type="term" value="P:cell wall organization"/>
    <property type="evidence" value="ECO:0007669"/>
    <property type="project" value="UniProtKB-KW"/>
</dbReference>
<evidence type="ECO:0000259" key="11">
    <source>
        <dbReference type="Pfam" id="PF08245"/>
    </source>
</evidence>
<dbReference type="NCBIfam" id="TIGR01085">
    <property type="entry name" value="murE"/>
    <property type="match status" value="1"/>
</dbReference>
<dbReference type="Pfam" id="PF02875">
    <property type="entry name" value="Mur_ligase_C"/>
    <property type="match status" value="1"/>
</dbReference>
<dbReference type="Gene3D" id="3.40.1190.10">
    <property type="entry name" value="Mur-like, catalytic domain"/>
    <property type="match status" value="1"/>
</dbReference>
<keyword evidence="7" id="KW-0547">Nucleotide-binding</keyword>
<comment type="pathway">
    <text evidence="7 8">Cell wall biogenesis; peptidoglycan biosynthesis.</text>
</comment>
<keyword evidence="7" id="KW-0963">Cytoplasm</keyword>
<feature type="binding site" evidence="7">
    <location>
        <position position="377"/>
    </location>
    <ligand>
        <name>meso-2,6-diaminopimelate</name>
        <dbReference type="ChEBI" id="CHEBI:57791"/>
    </ligand>
</feature>
<dbReference type="Pfam" id="PF01225">
    <property type="entry name" value="Mur_ligase"/>
    <property type="match status" value="1"/>
</dbReference>
<keyword evidence="7" id="KW-0460">Magnesium</keyword>
<evidence type="ECO:0000256" key="3">
    <source>
        <dbReference type="ARBA" id="ARBA00022960"/>
    </source>
</evidence>
<dbReference type="GO" id="GO:0000287">
    <property type="term" value="F:magnesium ion binding"/>
    <property type="evidence" value="ECO:0007669"/>
    <property type="project" value="UniProtKB-UniRule"/>
</dbReference>
<evidence type="ECO:0000256" key="5">
    <source>
        <dbReference type="ARBA" id="ARBA00023306"/>
    </source>
</evidence>
<feature type="binding site" evidence="7">
    <location>
        <position position="178"/>
    </location>
    <ligand>
        <name>UDP-N-acetyl-alpha-D-muramoyl-L-alanyl-D-glutamate</name>
        <dbReference type="ChEBI" id="CHEBI:83900"/>
    </ligand>
</feature>
<evidence type="ECO:0000313" key="13">
    <source>
        <dbReference type="Proteomes" id="UP001142610"/>
    </source>
</evidence>
<feature type="domain" description="Mur ligase central" evidence="11">
    <location>
        <begin position="99"/>
        <end position="301"/>
    </location>
</feature>
<keyword evidence="7" id="KW-0067">ATP-binding</keyword>
<feature type="binding site" evidence="7">
    <location>
        <position position="176"/>
    </location>
    <ligand>
        <name>UDP-N-acetyl-alpha-D-muramoyl-L-alanyl-D-glutamate</name>
        <dbReference type="ChEBI" id="CHEBI:83900"/>
    </ligand>
</feature>
<dbReference type="InterPro" id="IPR013221">
    <property type="entry name" value="Mur_ligase_cen"/>
</dbReference>
<keyword evidence="4 7" id="KW-0573">Peptidoglycan synthesis</keyword>
<feature type="short sequence motif" description="Meso-diaminopimelate recognition motif" evidence="7">
    <location>
        <begin position="401"/>
        <end position="404"/>
    </location>
</feature>
<evidence type="ECO:0000256" key="8">
    <source>
        <dbReference type="RuleBase" id="RU004135"/>
    </source>
</evidence>
<evidence type="ECO:0000256" key="6">
    <source>
        <dbReference type="ARBA" id="ARBA00023316"/>
    </source>
</evidence>
<evidence type="ECO:0000256" key="4">
    <source>
        <dbReference type="ARBA" id="ARBA00022984"/>
    </source>
</evidence>
<evidence type="ECO:0000259" key="10">
    <source>
        <dbReference type="Pfam" id="PF02875"/>
    </source>
</evidence>
<keyword evidence="7 12" id="KW-0436">Ligase</keyword>
<proteinExistence type="inferred from homology"/>
<dbReference type="GO" id="GO:0008360">
    <property type="term" value="P:regulation of cell shape"/>
    <property type="evidence" value="ECO:0007669"/>
    <property type="project" value="UniProtKB-KW"/>
</dbReference>
<dbReference type="HAMAP" id="MF_00208">
    <property type="entry name" value="MurE"/>
    <property type="match status" value="1"/>
</dbReference>
<keyword evidence="6 7" id="KW-0961">Cell wall biogenesis/degradation</keyword>
<feature type="binding site" evidence="7">
    <location>
        <position position="453"/>
    </location>
    <ligand>
        <name>meso-2,6-diaminopimelate</name>
        <dbReference type="ChEBI" id="CHEBI:57791"/>
    </ligand>
</feature>
<dbReference type="EC" id="6.3.2.13" evidence="7"/>
<dbReference type="SUPFAM" id="SSF53244">
    <property type="entry name" value="MurD-like peptide ligases, peptide-binding domain"/>
    <property type="match status" value="1"/>
</dbReference>
<feature type="domain" description="Mur ligase N-terminal catalytic" evidence="9">
    <location>
        <begin position="17"/>
        <end position="69"/>
    </location>
</feature>
<gene>
    <name evidence="7" type="primary">murE</name>
    <name evidence="12" type="ORF">NOG11_06705</name>
</gene>
<feature type="binding site" evidence="7">
    <location>
        <position position="170"/>
    </location>
    <ligand>
        <name>UDP-N-acetyl-alpha-D-muramoyl-L-alanyl-D-glutamate</name>
        <dbReference type="ChEBI" id="CHEBI:83900"/>
    </ligand>
</feature>
<comment type="caution">
    <text evidence="12">The sequence shown here is derived from an EMBL/GenBank/DDBJ whole genome shotgun (WGS) entry which is preliminary data.</text>
</comment>
<dbReference type="Gene3D" id="3.40.1390.10">
    <property type="entry name" value="MurE/MurF, N-terminal domain"/>
    <property type="match status" value="1"/>
</dbReference>
<evidence type="ECO:0000256" key="2">
    <source>
        <dbReference type="ARBA" id="ARBA00022618"/>
    </source>
</evidence>
<comment type="cofactor">
    <cofactor evidence="7">
        <name>Mg(2+)</name>
        <dbReference type="ChEBI" id="CHEBI:18420"/>
    </cofactor>
</comment>
<feature type="domain" description="Mur ligase C-terminal" evidence="10">
    <location>
        <begin position="324"/>
        <end position="451"/>
    </location>
</feature>
<dbReference type="SUPFAM" id="SSF63418">
    <property type="entry name" value="MurE/MurF N-terminal domain"/>
    <property type="match status" value="1"/>
</dbReference>
<feature type="binding site" evidence="7">
    <location>
        <begin position="101"/>
        <end position="107"/>
    </location>
    <ligand>
        <name>ATP</name>
        <dbReference type="ChEBI" id="CHEBI:30616"/>
    </ligand>
</feature>
<evidence type="ECO:0000256" key="1">
    <source>
        <dbReference type="ARBA" id="ARBA00005898"/>
    </source>
</evidence>
<keyword evidence="2 7" id="KW-0132">Cell division</keyword>
<dbReference type="InterPro" id="IPR036565">
    <property type="entry name" value="Mur-like_cat_sf"/>
</dbReference>
<dbReference type="GO" id="GO:0009252">
    <property type="term" value="P:peptidoglycan biosynthetic process"/>
    <property type="evidence" value="ECO:0007669"/>
    <property type="project" value="UniProtKB-UniRule"/>
</dbReference>
<dbReference type="PANTHER" id="PTHR23135:SF4">
    <property type="entry name" value="UDP-N-ACETYLMURAMOYL-L-ALANYL-D-GLUTAMATE--2,6-DIAMINOPIMELATE LIGASE MURE HOMOLOG, CHLOROPLASTIC"/>
    <property type="match status" value="1"/>
</dbReference>
<dbReference type="AlphaFoldDB" id="A0A9X2L8J7"/>